<keyword evidence="4" id="KW-0810">Translation regulation</keyword>
<evidence type="ECO:0000256" key="2">
    <source>
        <dbReference type="ARBA" id="ARBA00006856"/>
    </source>
</evidence>
<comment type="similarity">
    <text evidence="2">Belongs to the CWC22 family.</text>
</comment>
<dbReference type="GO" id="GO:0006417">
    <property type="term" value="P:regulation of translation"/>
    <property type="evidence" value="ECO:0007669"/>
    <property type="project" value="UniProtKB-KW"/>
</dbReference>
<dbReference type="GO" id="GO:0000398">
    <property type="term" value="P:mRNA splicing, via spliceosome"/>
    <property type="evidence" value="ECO:0007669"/>
    <property type="project" value="TreeGrafter"/>
</dbReference>
<gene>
    <name evidence="9" type="ORF">NE237_007045</name>
</gene>
<dbReference type="PANTHER" id="PTHR18034">
    <property type="entry name" value="CELL CYCLE CONTROL PROTEIN CWF22-RELATED"/>
    <property type="match status" value="1"/>
</dbReference>
<dbReference type="InterPro" id="IPR016024">
    <property type="entry name" value="ARM-type_fold"/>
</dbReference>
<evidence type="ECO:0000313" key="9">
    <source>
        <dbReference type="EMBL" id="KAJ4973871.1"/>
    </source>
</evidence>
<dbReference type="Pfam" id="PF02847">
    <property type="entry name" value="MA3"/>
    <property type="match status" value="1"/>
</dbReference>
<feature type="region of interest" description="Disordered" evidence="7">
    <location>
        <begin position="287"/>
        <end position="325"/>
    </location>
</feature>
<feature type="domain" description="MI" evidence="8">
    <location>
        <begin position="332"/>
        <end position="448"/>
    </location>
</feature>
<keyword evidence="6" id="KW-0539">Nucleus</keyword>
<dbReference type="GO" id="GO:0071013">
    <property type="term" value="C:catalytic step 2 spliceosome"/>
    <property type="evidence" value="ECO:0007669"/>
    <property type="project" value="TreeGrafter"/>
</dbReference>
<dbReference type="InterPro" id="IPR003890">
    <property type="entry name" value="MIF4G-like_typ-3"/>
</dbReference>
<reference evidence="9" key="1">
    <citation type="journal article" date="2023" name="Plant J.">
        <title>The genome of the king protea, Protea cynaroides.</title>
        <authorList>
            <person name="Chang J."/>
            <person name="Duong T.A."/>
            <person name="Schoeman C."/>
            <person name="Ma X."/>
            <person name="Roodt D."/>
            <person name="Barker N."/>
            <person name="Li Z."/>
            <person name="Van de Peer Y."/>
            <person name="Mizrachi E."/>
        </authorList>
    </citation>
    <scope>NUCLEOTIDE SEQUENCE</scope>
    <source>
        <tissue evidence="9">Young leaves</tissue>
    </source>
</reference>
<dbReference type="InterPro" id="IPR003891">
    <property type="entry name" value="Initiation_fac_eIF4g_MI"/>
</dbReference>
<keyword evidence="3" id="KW-0507">mRNA processing</keyword>
<dbReference type="OrthoDB" id="1924287at2759"/>
<evidence type="ECO:0000256" key="6">
    <source>
        <dbReference type="ARBA" id="ARBA00023242"/>
    </source>
</evidence>
<dbReference type="AlphaFoldDB" id="A0A9Q0KNP6"/>
<comment type="caution">
    <text evidence="9">The sequence shown here is derived from an EMBL/GenBank/DDBJ whole genome shotgun (WGS) entry which is preliminary data.</text>
</comment>
<dbReference type="Pfam" id="PF02854">
    <property type="entry name" value="MIF4G"/>
    <property type="match status" value="1"/>
</dbReference>
<feature type="compositionally biased region" description="Low complexity" evidence="7">
    <location>
        <begin position="545"/>
        <end position="570"/>
    </location>
</feature>
<evidence type="ECO:0000256" key="1">
    <source>
        <dbReference type="ARBA" id="ARBA00004123"/>
    </source>
</evidence>
<dbReference type="PROSITE" id="PS51366">
    <property type="entry name" value="MI"/>
    <property type="match status" value="1"/>
</dbReference>
<evidence type="ECO:0000313" key="10">
    <source>
        <dbReference type="Proteomes" id="UP001141806"/>
    </source>
</evidence>
<feature type="compositionally biased region" description="Acidic residues" evidence="7">
    <location>
        <begin position="291"/>
        <end position="316"/>
    </location>
</feature>
<dbReference type="GO" id="GO:0003723">
    <property type="term" value="F:RNA binding"/>
    <property type="evidence" value="ECO:0007669"/>
    <property type="project" value="InterPro"/>
</dbReference>
<dbReference type="InterPro" id="IPR050781">
    <property type="entry name" value="CWC22_splicing_factor"/>
</dbReference>
<organism evidence="9 10">
    <name type="scientific">Protea cynaroides</name>
    <dbReference type="NCBI Taxonomy" id="273540"/>
    <lineage>
        <taxon>Eukaryota</taxon>
        <taxon>Viridiplantae</taxon>
        <taxon>Streptophyta</taxon>
        <taxon>Embryophyta</taxon>
        <taxon>Tracheophyta</taxon>
        <taxon>Spermatophyta</taxon>
        <taxon>Magnoliopsida</taxon>
        <taxon>Proteales</taxon>
        <taxon>Proteaceae</taxon>
        <taxon>Protea</taxon>
    </lineage>
</organism>
<dbReference type="SMART" id="SM00544">
    <property type="entry name" value="MA3"/>
    <property type="match status" value="1"/>
</dbReference>
<dbReference type="PANTHER" id="PTHR18034:SF3">
    <property type="entry name" value="PRE-MRNA-SPLICING FACTOR CWC22 HOMOLOG"/>
    <property type="match status" value="1"/>
</dbReference>
<evidence type="ECO:0000256" key="4">
    <source>
        <dbReference type="ARBA" id="ARBA00022845"/>
    </source>
</evidence>
<dbReference type="Gene3D" id="1.25.40.180">
    <property type="match status" value="1"/>
</dbReference>
<evidence type="ECO:0000256" key="7">
    <source>
        <dbReference type="SAM" id="MobiDB-lite"/>
    </source>
</evidence>
<feature type="region of interest" description="Disordered" evidence="7">
    <location>
        <begin position="541"/>
        <end position="582"/>
    </location>
</feature>
<dbReference type="FunFam" id="1.25.40.180:FF:000004">
    <property type="entry name" value="pre-mRNA-splicing factor CWC22 homolog"/>
    <property type="match status" value="1"/>
</dbReference>
<keyword evidence="5" id="KW-0508">mRNA splicing</keyword>
<proteinExistence type="inferred from homology"/>
<name>A0A9Q0KNP6_9MAGN</name>
<dbReference type="EMBL" id="JAMYWD010000004">
    <property type="protein sequence ID" value="KAJ4973871.1"/>
    <property type="molecule type" value="Genomic_DNA"/>
</dbReference>
<evidence type="ECO:0000256" key="5">
    <source>
        <dbReference type="ARBA" id="ARBA00023187"/>
    </source>
</evidence>
<dbReference type="SUPFAM" id="SSF48371">
    <property type="entry name" value="ARM repeat"/>
    <property type="match status" value="1"/>
</dbReference>
<evidence type="ECO:0000259" key="8">
    <source>
        <dbReference type="PROSITE" id="PS51366"/>
    </source>
</evidence>
<evidence type="ECO:0000256" key="3">
    <source>
        <dbReference type="ARBA" id="ARBA00022664"/>
    </source>
</evidence>
<keyword evidence="10" id="KW-1185">Reference proteome</keyword>
<sequence length="582" mass="66645">MVNRYRMGRSGGVYIPPFKLARMMKEVQDKSSIEYQRMTWDAVRKSINGLVNKVNATNIKNIIPELFAENLIRGRGLFCRSCMKSQMASPGFTDVFAALVAVVNTKFPEVGDLLLRRIVLQFKRAYKRNDKPQLLAAVKFIAHLVNQQVAHEIIALELLTLLLENPTDDSVEVAVGFVTECGSLLQDLSPQGLRGIFERFRGILHEGEIDKRVQFLIEGLFAIRKTKFQGYPAVCPELDLVEQEYQLTHEISLDDEIEAEISLDVFKPDPNFLENEQHYEELKKNILGQESSEDEGGSEVGTDDEDDEESEEEEGKEETMDIKDETETNLVNLRRTIYLTIMSSVDFEEAGHKLLKIKLEPGQEMELCIMLLECCSQERTYLRYYGLLGQRFCMINKIHQENFEKCFVQQYSMIHRLETNKLRNVAKFFAHLLGTDALPWHVLAYIRVTEEDTTSSSRIFIKILFQELSEHLGICLLNERLADPAMQESLECIFPKDNPKNTRFSINFFTSIGLGGLTENLREYLKNMPRLILQQQRAVSESESDFGSSVSSESEGSSFESASEASSSVDSESRRNRRQRRD</sequence>
<dbReference type="Proteomes" id="UP001141806">
    <property type="component" value="Unassembled WGS sequence"/>
</dbReference>
<comment type="subcellular location">
    <subcellularLocation>
        <location evidence="1">Nucleus</location>
    </subcellularLocation>
</comment>
<protein>
    <recommendedName>
        <fullName evidence="8">MI domain-containing protein</fullName>
    </recommendedName>
</protein>
<dbReference type="SMART" id="SM00543">
    <property type="entry name" value="MIF4G"/>
    <property type="match status" value="1"/>
</dbReference>
<accession>A0A9Q0KNP6</accession>